<gene>
    <name evidence="2" type="ORF">DFA_02849</name>
</gene>
<dbReference type="RefSeq" id="XP_004362457.1">
    <property type="nucleotide sequence ID" value="XM_004362400.1"/>
</dbReference>
<keyword evidence="1" id="KW-0472">Membrane</keyword>
<sequence>MKIIVETKPPSYREVTTASRKTSDNSVSVNTYNSQSFITASHSTLNHLNMIQKRYYYSTSKYHHHHRRYVIIVIILLTYFYLAEGVKELSFHGQEYVLSLSLSLTYATFIEASWEIRPEFGRFHRLKQRKGIVSYRIVHQVDPFKAFFKRLFVSIRPTTPESQS</sequence>
<dbReference type="AlphaFoldDB" id="F4PIM6"/>
<name>F4PIM6_CACFS</name>
<evidence type="ECO:0000313" key="3">
    <source>
        <dbReference type="Proteomes" id="UP000007797"/>
    </source>
</evidence>
<accession>F4PIM6</accession>
<feature type="transmembrane region" description="Helical" evidence="1">
    <location>
        <begin position="68"/>
        <end position="84"/>
    </location>
</feature>
<reference evidence="3" key="1">
    <citation type="journal article" date="2011" name="Genome Res.">
        <title>Phylogeny-wide analysis of social amoeba genomes highlights ancient origins for complex intercellular communication.</title>
        <authorList>
            <person name="Heidel A.J."/>
            <person name="Lawal H.M."/>
            <person name="Felder M."/>
            <person name="Schilde C."/>
            <person name="Helps N.R."/>
            <person name="Tunggal B."/>
            <person name="Rivero F."/>
            <person name="John U."/>
            <person name="Schleicher M."/>
            <person name="Eichinger L."/>
            <person name="Platzer M."/>
            <person name="Noegel A.A."/>
            <person name="Schaap P."/>
            <person name="Gloeckner G."/>
        </authorList>
    </citation>
    <scope>NUCLEOTIDE SEQUENCE [LARGE SCALE GENOMIC DNA]</scope>
    <source>
        <strain evidence="3">SH3</strain>
    </source>
</reference>
<dbReference type="EMBL" id="GL883006">
    <property type="protein sequence ID" value="EGG24606.1"/>
    <property type="molecule type" value="Genomic_DNA"/>
</dbReference>
<keyword evidence="1" id="KW-1133">Transmembrane helix</keyword>
<organism evidence="2 3">
    <name type="scientific">Cavenderia fasciculata</name>
    <name type="common">Slime mold</name>
    <name type="synonym">Dictyostelium fasciculatum</name>
    <dbReference type="NCBI Taxonomy" id="261658"/>
    <lineage>
        <taxon>Eukaryota</taxon>
        <taxon>Amoebozoa</taxon>
        <taxon>Evosea</taxon>
        <taxon>Eumycetozoa</taxon>
        <taxon>Dictyostelia</taxon>
        <taxon>Acytosteliales</taxon>
        <taxon>Cavenderiaceae</taxon>
        <taxon>Cavenderia</taxon>
    </lineage>
</organism>
<keyword evidence="1" id="KW-0812">Transmembrane</keyword>
<dbReference type="Proteomes" id="UP000007797">
    <property type="component" value="Unassembled WGS sequence"/>
</dbReference>
<dbReference type="KEGG" id="dfa:DFA_02849"/>
<keyword evidence="3" id="KW-1185">Reference proteome</keyword>
<evidence type="ECO:0000256" key="1">
    <source>
        <dbReference type="SAM" id="Phobius"/>
    </source>
</evidence>
<evidence type="ECO:0000313" key="2">
    <source>
        <dbReference type="EMBL" id="EGG24606.1"/>
    </source>
</evidence>
<evidence type="ECO:0008006" key="4">
    <source>
        <dbReference type="Google" id="ProtNLM"/>
    </source>
</evidence>
<proteinExistence type="predicted"/>
<dbReference type="GeneID" id="14877513"/>
<protein>
    <recommendedName>
        <fullName evidence="4">Transmembrane protein</fullName>
    </recommendedName>
</protein>